<accession>A0A7X2NIS2</accession>
<keyword evidence="3 6" id="KW-0808">Transferase</keyword>
<sequence>MNLLHFKDNPSNRDVISLFSGAMGLDIGLSKAGLNIVIGQDFDPACVATMRANGHKVLGGDIREINEEDLLEQTGLAQGEPFLICGGPPCQPFSTAGKRLGINDPRGSLFMDFIRMIDYIHPRFFIMENVKGIMSAPLKHMPLAERDKNAPEQHLGTVLDVILSEFDKLGYKTVYGILDAVNYGVPQFRERFVLIGSRDNEDLFLPFPTHFQMHQDSQYRWRTLNDTIRDLENNCGECAAFSKDRLAYLRLVPEGGNWRDLPEDIRKEAMGGAYGSGGGKVGFYRRLSYSQPSPTLVTSPVQKATMMCHPTQDRPLSIREYARIQQFPDDWQFMGTSIAKYRQIGNAVPVGLALALGNALLSVADQSAEIRTKRFRGTDIHQKLKQAIEIGGSCYANKQ</sequence>
<keyword evidence="9" id="KW-1185">Reference proteome</keyword>
<evidence type="ECO:0000313" key="8">
    <source>
        <dbReference type="EMBL" id="MSS35592.1"/>
    </source>
</evidence>
<dbReference type="PANTHER" id="PTHR10629">
    <property type="entry name" value="CYTOSINE-SPECIFIC METHYLTRANSFERASE"/>
    <property type="match status" value="1"/>
</dbReference>
<evidence type="ECO:0000256" key="1">
    <source>
        <dbReference type="ARBA" id="ARBA00011975"/>
    </source>
</evidence>
<evidence type="ECO:0000256" key="4">
    <source>
        <dbReference type="ARBA" id="ARBA00022691"/>
    </source>
</evidence>
<dbReference type="EMBL" id="VUMD01000002">
    <property type="protein sequence ID" value="MSS35592.1"/>
    <property type="molecule type" value="Genomic_DNA"/>
</dbReference>
<dbReference type="InterPro" id="IPR050390">
    <property type="entry name" value="C5-Methyltransferase"/>
</dbReference>
<dbReference type="EC" id="2.1.1.37" evidence="1"/>
<dbReference type="GO" id="GO:0003886">
    <property type="term" value="F:DNA (cytosine-5-)-methyltransferase activity"/>
    <property type="evidence" value="ECO:0007669"/>
    <property type="project" value="UniProtKB-EC"/>
</dbReference>
<dbReference type="Pfam" id="PF00145">
    <property type="entry name" value="DNA_methylase"/>
    <property type="match status" value="1"/>
</dbReference>
<dbReference type="CDD" id="cd00315">
    <property type="entry name" value="Cyt_C5_DNA_methylase"/>
    <property type="match status" value="1"/>
</dbReference>
<gene>
    <name evidence="8" type="ORF">FYJ39_03110</name>
</gene>
<dbReference type="Gene3D" id="3.90.120.10">
    <property type="entry name" value="DNA Methylase, subunit A, domain 2"/>
    <property type="match status" value="1"/>
</dbReference>
<dbReference type="SUPFAM" id="SSF53335">
    <property type="entry name" value="S-adenosyl-L-methionine-dependent methyltransferases"/>
    <property type="match status" value="1"/>
</dbReference>
<keyword evidence="4 6" id="KW-0949">S-adenosyl-L-methionine</keyword>
<comment type="similarity">
    <text evidence="6 7">Belongs to the class I-like SAM-binding methyltransferase superfamily. C5-methyltransferase family.</text>
</comment>
<name>A0A7X2NIS2_9CLOT</name>
<reference evidence="8 9" key="1">
    <citation type="submission" date="2019-08" db="EMBL/GenBank/DDBJ databases">
        <title>In-depth cultivation of the pig gut microbiome towards novel bacterial diversity and tailored functional studies.</title>
        <authorList>
            <person name="Wylensek D."/>
            <person name="Hitch T.C.A."/>
            <person name="Clavel T."/>
        </authorList>
    </citation>
    <scope>NUCLEOTIDE SEQUENCE [LARGE SCALE GENOMIC DNA]</scope>
    <source>
        <strain evidence="8 9">WCA-389-WT-23D1</strain>
    </source>
</reference>
<evidence type="ECO:0000256" key="2">
    <source>
        <dbReference type="ARBA" id="ARBA00022603"/>
    </source>
</evidence>
<organism evidence="8 9">
    <name type="scientific">Clostridium porci</name>
    <dbReference type="NCBI Taxonomy" id="2605778"/>
    <lineage>
        <taxon>Bacteria</taxon>
        <taxon>Bacillati</taxon>
        <taxon>Bacillota</taxon>
        <taxon>Clostridia</taxon>
        <taxon>Eubacteriales</taxon>
        <taxon>Clostridiaceae</taxon>
        <taxon>Clostridium</taxon>
    </lineage>
</organism>
<dbReference type="PROSITE" id="PS51679">
    <property type="entry name" value="SAM_MT_C5"/>
    <property type="match status" value="1"/>
</dbReference>
<dbReference type="Gene3D" id="3.40.50.150">
    <property type="entry name" value="Vaccinia Virus protein VP39"/>
    <property type="match status" value="1"/>
</dbReference>
<dbReference type="GO" id="GO:0003677">
    <property type="term" value="F:DNA binding"/>
    <property type="evidence" value="ECO:0007669"/>
    <property type="project" value="TreeGrafter"/>
</dbReference>
<dbReference type="PROSITE" id="PS00095">
    <property type="entry name" value="C5_MTASE_2"/>
    <property type="match status" value="1"/>
</dbReference>
<evidence type="ECO:0000256" key="7">
    <source>
        <dbReference type="RuleBase" id="RU000416"/>
    </source>
</evidence>
<evidence type="ECO:0000256" key="3">
    <source>
        <dbReference type="ARBA" id="ARBA00022679"/>
    </source>
</evidence>
<dbReference type="InterPro" id="IPR001525">
    <property type="entry name" value="C5_MeTfrase"/>
</dbReference>
<dbReference type="InterPro" id="IPR031303">
    <property type="entry name" value="C5_meth_CS"/>
</dbReference>
<dbReference type="PRINTS" id="PR00105">
    <property type="entry name" value="C5METTRFRASE"/>
</dbReference>
<evidence type="ECO:0000256" key="6">
    <source>
        <dbReference type="PROSITE-ProRule" id="PRU01016"/>
    </source>
</evidence>
<dbReference type="GO" id="GO:0009307">
    <property type="term" value="P:DNA restriction-modification system"/>
    <property type="evidence" value="ECO:0007669"/>
    <property type="project" value="UniProtKB-KW"/>
</dbReference>
<evidence type="ECO:0000313" key="9">
    <source>
        <dbReference type="Proteomes" id="UP000429958"/>
    </source>
</evidence>
<dbReference type="AlphaFoldDB" id="A0A7X2NIS2"/>
<keyword evidence="2 6" id="KW-0489">Methyltransferase</keyword>
<dbReference type="PANTHER" id="PTHR10629:SF52">
    <property type="entry name" value="DNA (CYTOSINE-5)-METHYLTRANSFERASE 1"/>
    <property type="match status" value="1"/>
</dbReference>
<dbReference type="GO" id="GO:0044027">
    <property type="term" value="P:negative regulation of gene expression via chromosomal CpG island methylation"/>
    <property type="evidence" value="ECO:0007669"/>
    <property type="project" value="TreeGrafter"/>
</dbReference>
<feature type="active site" evidence="6">
    <location>
        <position position="90"/>
    </location>
</feature>
<dbReference type="RefSeq" id="WP_154470993.1">
    <property type="nucleotide sequence ID" value="NZ_VUMD01000002.1"/>
</dbReference>
<protein>
    <recommendedName>
        <fullName evidence="1">DNA (cytosine-5-)-methyltransferase</fullName>
        <ecNumber evidence="1">2.1.1.37</ecNumber>
    </recommendedName>
</protein>
<dbReference type="NCBIfam" id="TIGR00675">
    <property type="entry name" value="dcm"/>
    <property type="match status" value="1"/>
</dbReference>
<dbReference type="InterPro" id="IPR029063">
    <property type="entry name" value="SAM-dependent_MTases_sf"/>
</dbReference>
<dbReference type="GO" id="GO:0032259">
    <property type="term" value="P:methylation"/>
    <property type="evidence" value="ECO:0007669"/>
    <property type="project" value="UniProtKB-KW"/>
</dbReference>
<dbReference type="Proteomes" id="UP000429958">
    <property type="component" value="Unassembled WGS sequence"/>
</dbReference>
<comment type="caution">
    <text evidence="8">The sequence shown here is derived from an EMBL/GenBank/DDBJ whole genome shotgun (WGS) entry which is preliminary data.</text>
</comment>
<proteinExistence type="inferred from homology"/>
<keyword evidence="5" id="KW-0680">Restriction system</keyword>
<evidence type="ECO:0000256" key="5">
    <source>
        <dbReference type="ARBA" id="ARBA00022747"/>
    </source>
</evidence>